<dbReference type="InterPro" id="IPR050832">
    <property type="entry name" value="Bact_Acetyltransf"/>
</dbReference>
<dbReference type="GO" id="GO:0016747">
    <property type="term" value="F:acyltransferase activity, transferring groups other than amino-acyl groups"/>
    <property type="evidence" value="ECO:0007669"/>
    <property type="project" value="InterPro"/>
</dbReference>
<name>A0A6B0VT20_9EURY</name>
<dbReference type="InterPro" id="IPR000182">
    <property type="entry name" value="GNAT_dom"/>
</dbReference>
<dbReference type="AlphaFoldDB" id="A0A6B0VT20"/>
<keyword evidence="1 4" id="KW-0808">Transferase</keyword>
<dbReference type="PANTHER" id="PTHR43877">
    <property type="entry name" value="AMINOALKYLPHOSPHONATE N-ACETYLTRANSFERASE-RELATED-RELATED"/>
    <property type="match status" value="1"/>
</dbReference>
<accession>A0A6B0VT20</accession>
<protein>
    <submittedName>
        <fullName evidence="4">GNAT family N-acetyltransferase</fullName>
    </submittedName>
</protein>
<evidence type="ECO:0000313" key="5">
    <source>
        <dbReference type="Proteomes" id="UP000434101"/>
    </source>
</evidence>
<dbReference type="CDD" id="cd04301">
    <property type="entry name" value="NAT_SF"/>
    <property type="match status" value="1"/>
</dbReference>
<dbReference type="EMBL" id="WUYX01000068">
    <property type="protein sequence ID" value="MXV63932.1"/>
    <property type="molecule type" value="Genomic_DNA"/>
</dbReference>
<proteinExistence type="predicted"/>
<dbReference type="Pfam" id="PF00583">
    <property type="entry name" value="Acetyltransf_1"/>
    <property type="match status" value="1"/>
</dbReference>
<organism evidence="4 5">
    <name type="scientific">Natronorubrum halalkaliphilum</name>
    <dbReference type="NCBI Taxonomy" id="2691917"/>
    <lineage>
        <taxon>Archaea</taxon>
        <taxon>Methanobacteriati</taxon>
        <taxon>Methanobacteriota</taxon>
        <taxon>Stenosarchaea group</taxon>
        <taxon>Halobacteria</taxon>
        <taxon>Halobacteriales</taxon>
        <taxon>Natrialbaceae</taxon>
        <taxon>Natronorubrum</taxon>
    </lineage>
</organism>
<dbReference type="RefSeq" id="WP_160066780.1">
    <property type="nucleotide sequence ID" value="NZ_WUYX01000068.1"/>
</dbReference>
<comment type="caution">
    <text evidence="4">The sequence shown here is derived from an EMBL/GenBank/DDBJ whole genome shotgun (WGS) entry which is preliminary data.</text>
</comment>
<dbReference type="Proteomes" id="UP000434101">
    <property type="component" value="Unassembled WGS sequence"/>
</dbReference>
<keyword evidence="5" id="KW-1185">Reference proteome</keyword>
<dbReference type="PROSITE" id="PS51186">
    <property type="entry name" value="GNAT"/>
    <property type="match status" value="1"/>
</dbReference>
<evidence type="ECO:0000256" key="2">
    <source>
        <dbReference type="ARBA" id="ARBA00023315"/>
    </source>
</evidence>
<dbReference type="OrthoDB" id="11996at2157"/>
<evidence type="ECO:0000256" key="1">
    <source>
        <dbReference type="ARBA" id="ARBA00022679"/>
    </source>
</evidence>
<dbReference type="PANTHER" id="PTHR43877:SF2">
    <property type="entry name" value="AMINOALKYLPHOSPHONATE N-ACETYLTRANSFERASE-RELATED"/>
    <property type="match status" value="1"/>
</dbReference>
<gene>
    <name evidence="4" type="ORF">GS429_18065</name>
</gene>
<sequence>MSRQITELTEPSEWQAAFPVLRELRSHLTEESFLDRLDSMRSDGYRLFATVEEDELVAVAGVIVHTNFYYDRHAFLYDLVTTESRQSEGIGAELLAHVESWAREQGCETIVLESGLWRSDAHRFYEDRMDYEKYTYTFKKSLGSDNQSTEDG</sequence>
<reference evidence="4 5" key="1">
    <citation type="submission" date="2020-01" db="EMBL/GenBank/DDBJ databases">
        <title>Natronorubrum sp. JWXQ-INN 674 isolated from Inner Mongolia Autonomous Region of China.</title>
        <authorList>
            <person name="Xue Q."/>
        </authorList>
    </citation>
    <scope>NUCLEOTIDE SEQUENCE [LARGE SCALE GENOMIC DNA]</scope>
    <source>
        <strain evidence="4 5">JWXQ-INN-674</strain>
    </source>
</reference>
<dbReference type="SUPFAM" id="SSF55729">
    <property type="entry name" value="Acyl-CoA N-acyltransferases (Nat)"/>
    <property type="match status" value="1"/>
</dbReference>
<evidence type="ECO:0000313" key="4">
    <source>
        <dbReference type="EMBL" id="MXV63932.1"/>
    </source>
</evidence>
<evidence type="ECO:0000259" key="3">
    <source>
        <dbReference type="PROSITE" id="PS51186"/>
    </source>
</evidence>
<feature type="domain" description="N-acetyltransferase" evidence="3">
    <location>
        <begin position="3"/>
        <end position="143"/>
    </location>
</feature>
<keyword evidence="2" id="KW-0012">Acyltransferase</keyword>
<dbReference type="Gene3D" id="3.40.630.30">
    <property type="match status" value="1"/>
</dbReference>
<dbReference type="InterPro" id="IPR016181">
    <property type="entry name" value="Acyl_CoA_acyltransferase"/>
</dbReference>